<feature type="domain" description="Bacterial Ig-like" evidence="3">
    <location>
        <begin position="1741"/>
        <end position="1819"/>
    </location>
</feature>
<feature type="domain" description="Bacterial Ig-like" evidence="3">
    <location>
        <begin position="1652"/>
        <end position="1727"/>
    </location>
</feature>
<dbReference type="InterPro" id="IPR044016">
    <property type="entry name" value="Big_13"/>
</dbReference>
<sequence>MAGFSSRRNARGASSRIGRRALAVTASVTAASLFVGGTAAVAAVSDESEALGQVVAVDLLTPDLLEASTAWTGYPSDPDEEPTPLNLGALNGITLSLGGGIGLPLISGPGGDGLLDLGELGAVSSYAASPPGNTSTASAGAVTADGAIDLDPADPGIYGQSTINLTDVLAQAGVDGLTDQILDAFSVTLGAIASTATATGDPATGAVDYTSDYMIADAQLALSSPLVAGLTPQVTNAITGVGATLNAALGDGGVIDTTLDGLTTTINGLLGALVAVDSLTLQVNGADAALAGLAEGILDTPLQDEAGLVSIDLRNGDIFVNADQLAFAAYGQGLSDLGPNTELLSASTIGLITGAVTEALGTLTERVTTAVQGVLNNLEVVIDLDTTLSVDLGFLLGGVTEVATVDATITTTLGQLAGTMPGQPTINVASALLPDLDLGAIGALLDTLINPAINGLVGTLTNTVVPLILTTLQPTIAGLLTTIGSGLTTTLNGLIAPVLSTLDPVLSGVLAQVASITINEQETGLDGNLSREGITDSFTVNALSVELLPQLLAGDPAANVDLASSTVRASAVLPAPVITTPANGSVTSDVTPTISGTGYEGATVTVTTSGGQELGTAVVQPDGGWSFDTAALPDGTYTITATQTLGTETSEASAPVTFTIDTVAPEAPVITTPDEGDLLADNTPTIAGTAPDDAVSVDVSVQPVDGSGAPVGDPIVLADVPVTDGAWTIDSSELPDGDYVATATAFDAAGNDSEPSAPVGFSVDATAPAAPVITSPEEGDLTSDNTPTIAGTAPDDAVSVEVSIQPVDDTGAPVGDPIVLTGLPVTDGAWTIESSELTDGDYVVTATAFDEAGNESAPSEPVGFTVDATAPDAPAITAPADGSSTNAATVTITGTAPADATSVTVVLANPDGTTTTFASVPVTDGAWSVDAGALAEGAYSAVATAFDAAGNDSEPSTPADFTVDRTATAAPVITAPEDGTSTNAETVTIEGTAPAGAVTVTVVLTNPDLSTTTLADVPVTGGVWSVDAGALGEGTYSAVATAFDAADNESEPSEAVGFTVDRTATAAPVITAPEDGSSTNAETITIEGTAPAGATSVTVVLTNPDGTSTTLDDVPVTGGTWSVDAGALGEGAHSAVATAFDAADNESEPSEAVGFTVDRTATAAPVITAPEDGSSTNAGTVTIAGTAPAGATSVTVVLTNPGGTTTTFADVPVTGGTWSVDAGALGEGAYSAVATAFDAADNESGPSEAVGFTVDRTAPGAPEITSPEEGDLVTATPTIEGTGEEGATIQVVVSDAGGNEYTYTTVVGAGGSWSVPVTDELVDGPATAEATQTDAGGNVSPADTVGFTVDTVAPIVAITAPIEGESLTDVTPTIEGTVDDPDATVYVVITDDADEVVFQGTAVVTGGTWSIDAATLSDGEYAVTASAMDLAGNTSTDEGAFVIDTTGPALAITEPTPGELTNDSTPTIAGTVSEPETVVSVVVVIRDVVTGGVAWEGPAEVGPEGTWTVDAAALPDGEYEVSATATDADTNTSTAGPVAFTLDATPPAPPTVTEPDPGETVGPTPTFEGECEDGATVIITINGGTPVEVPCEDGTWTYTPETPLPDGPATVEVIQEDEAGNPSGPTTVDFVVDATAPAAPAITAPAPGAVVGDDTPTIVGTGEIGATVEVTIDGEVVGTTVVGPGGTWTFTPTTPLDDGPHTVTATQADAFGNESPASAPVGFTVDTSEAAPVITSPESGTATNGTTPTIEGTGTPGSTVTVTDQGGTVIGTDVVDEDGTWSVTPDQPLDEGTHTFTATQEDALGNVSPESNPVIITVDSVAPAAPVITSPADGDEVTDPTPVIEGTGEPGATVEVVITDEDGNETSYETVVGSDGTWSVTPTAPLGQGQHTIVATQTDPAGNVSPASDPVVIDVVVVEPGEGDAPLRIWIREPVVERGQEQHGIGYGFEPGETVTVTVHSTPHVLGTFTADANGELHATWVIPADEELGLHHLVMEGAVSGSVDIEFRVVEASAAGAGGLPATGVDAGATATIALLVLMLGAGLMLTTRRLRAGQERD</sequence>
<dbReference type="Proteomes" id="UP000093355">
    <property type="component" value="Unassembled WGS sequence"/>
</dbReference>
<dbReference type="Pfam" id="PF19077">
    <property type="entry name" value="Big_13"/>
    <property type="match status" value="11"/>
</dbReference>
<name>A0A1B9NAE5_9MICO</name>
<feature type="region of interest" description="Disordered" evidence="1">
    <location>
        <begin position="1734"/>
        <end position="1765"/>
    </location>
</feature>
<proteinExistence type="predicted"/>
<reference evidence="4 5" key="1">
    <citation type="submission" date="2016-05" db="EMBL/GenBank/DDBJ databases">
        <authorList>
            <person name="Lavstsen T."/>
            <person name="Jespersen J.S."/>
        </authorList>
    </citation>
    <scope>NUCLEOTIDE SEQUENCE [LARGE SCALE GENOMIC DNA]</scope>
    <source>
        <strain evidence="4 5">YLB-01</strain>
    </source>
</reference>
<dbReference type="NCBIfam" id="NF033510">
    <property type="entry name" value="Ca_tandemer"/>
    <property type="match status" value="8"/>
</dbReference>
<feature type="domain" description="Bacterial Ig-like" evidence="3">
    <location>
        <begin position="584"/>
        <end position="662"/>
    </location>
</feature>
<dbReference type="InterPro" id="IPR047900">
    <property type="entry name" value="Choice_anch_G"/>
</dbReference>
<feature type="domain" description="Bacterial Ig-like" evidence="3">
    <location>
        <begin position="1275"/>
        <end position="1351"/>
    </location>
</feature>
<keyword evidence="2" id="KW-0472">Membrane</keyword>
<feature type="domain" description="Bacterial Ig-like" evidence="3">
    <location>
        <begin position="678"/>
        <end position="764"/>
    </location>
</feature>
<dbReference type="GO" id="GO:0005975">
    <property type="term" value="P:carbohydrate metabolic process"/>
    <property type="evidence" value="ECO:0007669"/>
    <property type="project" value="UniProtKB-ARBA"/>
</dbReference>
<feature type="domain" description="Bacterial Ig-like" evidence="3">
    <location>
        <begin position="780"/>
        <end position="867"/>
    </location>
</feature>
<dbReference type="NCBIfam" id="NF033766">
    <property type="entry name" value="choice_anch_G"/>
    <property type="match status" value="1"/>
</dbReference>
<keyword evidence="2" id="KW-1133">Transmembrane helix</keyword>
<accession>A0A1B9NAE5</accession>
<feature type="compositionally biased region" description="Low complexity" evidence="1">
    <location>
        <begin position="1738"/>
        <end position="1763"/>
    </location>
</feature>
<evidence type="ECO:0000256" key="2">
    <source>
        <dbReference type="SAM" id="Phobius"/>
    </source>
</evidence>
<feature type="transmembrane region" description="Helical" evidence="2">
    <location>
        <begin position="2028"/>
        <end position="2048"/>
    </location>
</feature>
<organism evidence="4 5">
    <name type="scientific">Microbacterium sediminis</name>
    <dbReference type="NCBI Taxonomy" id="904291"/>
    <lineage>
        <taxon>Bacteria</taxon>
        <taxon>Bacillati</taxon>
        <taxon>Actinomycetota</taxon>
        <taxon>Actinomycetes</taxon>
        <taxon>Micrococcales</taxon>
        <taxon>Microbacteriaceae</taxon>
        <taxon>Microbacterium</taxon>
    </lineage>
</organism>
<evidence type="ECO:0000259" key="3">
    <source>
        <dbReference type="Pfam" id="PF19077"/>
    </source>
</evidence>
<dbReference type="STRING" id="904291.A7J15_07930"/>
<gene>
    <name evidence="4" type="ORF">A7J15_07930</name>
</gene>
<feature type="domain" description="Bacterial Ig-like" evidence="3">
    <location>
        <begin position="1459"/>
        <end position="1543"/>
    </location>
</feature>
<dbReference type="Gene3D" id="2.60.40.10">
    <property type="entry name" value="Immunoglobulins"/>
    <property type="match status" value="14"/>
</dbReference>
<feature type="region of interest" description="Disordered" evidence="1">
    <location>
        <begin position="1827"/>
        <end position="1848"/>
    </location>
</feature>
<evidence type="ECO:0000256" key="1">
    <source>
        <dbReference type="SAM" id="MobiDB-lite"/>
    </source>
</evidence>
<evidence type="ECO:0000313" key="5">
    <source>
        <dbReference type="Proteomes" id="UP000093355"/>
    </source>
</evidence>
<dbReference type="RefSeq" id="WP_067026697.1">
    <property type="nucleotide sequence ID" value="NZ_JRNY01000005.1"/>
</dbReference>
<keyword evidence="5" id="KW-1185">Reference proteome</keyword>
<dbReference type="EMBL" id="LXMD01000024">
    <property type="protein sequence ID" value="OCG73591.1"/>
    <property type="molecule type" value="Genomic_DNA"/>
</dbReference>
<evidence type="ECO:0000313" key="4">
    <source>
        <dbReference type="EMBL" id="OCG73591.1"/>
    </source>
</evidence>
<feature type="domain" description="Bacterial Ig-like" evidence="3">
    <location>
        <begin position="1369"/>
        <end position="1445"/>
    </location>
</feature>
<comment type="caution">
    <text evidence="4">The sequence shown here is derived from an EMBL/GenBank/DDBJ whole genome shotgun (WGS) entry which is preliminary data.</text>
</comment>
<keyword evidence="2" id="KW-0812">Transmembrane</keyword>
<feature type="domain" description="Bacterial Ig-like" evidence="3">
    <location>
        <begin position="884"/>
        <end position="964"/>
    </location>
</feature>
<feature type="domain" description="Bacterial Ig-like" evidence="3">
    <location>
        <begin position="1563"/>
        <end position="1633"/>
    </location>
</feature>
<protein>
    <recommendedName>
        <fullName evidence="3">Bacterial Ig-like domain-containing protein</fullName>
    </recommendedName>
</protein>
<dbReference type="InterPro" id="IPR013783">
    <property type="entry name" value="Ig-like_fold"/>
</dbReference>
<feature type="domain" description="Bacterial Ig-like" evidence="3">
    <location>
        <begin position="1833"/>
        <end position="1914"/>
    </location>
</feature>